<comment type="pathway">
    <text evidence="1 11">Metabolic intermediate biosynthesis; chorismate biosynthesis; chorismate from D-erythrose 4-phosphate and phosphoenolpyruvate: step 5/7.</text>
</comment>
<protein>
    <recommendedName>
        <fullName evidence="3 11">Shikimate kinase</fullName>
        <shortName evidence="11">SK</shortName>
        <ecNumber evidence="3 11">2.7.1.71</ecNumber>
    </recommendedName>
</protein>
<evidence type="ECO:0000313" key="14">
    <source>
        <dbReference type="EMBL" id="GAA0573162.1"/>
    </source>
</evidence>
<evidence type="ECO:0000256" key="9">
    <source>
        <dbReference type="ARBA" id="ARBA00023141"/>
    </source>
</evidence>
<dbReference type="PANTHER" id="PTHR21087:SF16">
    <property type="entry name" value="SHIKIMATE KINASE 1, CHLOROPLASTIC"/>
    <property type="match status" value="1"/>
</dbReference>
<dbReference type="PANTHER" id="PTHR21087">
    <property type="entry name" value="SHIKIMATE KINASE"/>
    <property type="match status" value="1"/>
</dbReference>
<dbReference type="HAMAP" id="MF_00109">
    <property type="entry name" value="Shikimate_kinase"/>
    <property type="match status" value="1"/>
</dbReference>
<comment type="subcellular location">
    <subcellularLocation>
        <location evidence="11">Cytoplasm</location>
    </subcellularLocation>
</comment>
<evidence type="ECO:0000256" key="3">
    <source>
        <dbReference type="ARBA" id="ARBA00012154"/>
    </source>
</evidence>
<evidence type="ECO:0000256" key="2">
    <source>
        <dbReference type="ARBA" id="ARBA00006997"/>
    </source>
</evidence>
<keyword evidence="11" id="KW-0460">Magnesium</keyword>
<comment type="function">
    <text evidence="11">Catalyzes the specific phosphorylation of the 3-hydroxyl group of shikimic acid using ATP as a cosubstrate.</text>
</comment>
<evidence type="ECO:0000256" key="1">
    <source>
        <dbReference type="ARBA" id="ARBA00004842"/>
    </source>
</evidence>
<proteinExistence type="inferred from homology"/>
<comment type="subunit">
    <text evidence="11">Monomer.</text>
</comment>
<dbReference type="Pfam" id="PF01202">
    <property type="entry name" value="SKI"/>
    <property type="match status" value="1"/>
</dbReference>
<comment type="caution">
    <text evidence="14">The sequence shown here is derived from an EMBL/GenBank/DDBJ whole genome shotgun (WGS) entry which is preliminary data.</text>
</comment>
<feature type="binding site" evidence="11">
    <location>
        <position position="145"/>
    </location>
    <ligand>
        <name>Mg(2+)</name>
        <dbReference type="ChEBI" id="CHEBI:18420"/>
    </ligand>
</feature>
<dbReference type="InterPro" id="IPR000623">
    <property type="entry name" value="Shikimate_kinase/TSH1"/>
</dbReference>
<dbReference type="InterPro" id="IPR031322">
    <property type="entry name" value="Shikimate/glucono_kinase"/>
</dbReference>
<feature type="binding site" evidence="11">
    <location>
        <position position="268"/>
    </location>
    <ligand>
        <name>substrate</name>
    </ligand>
</feature>
<evidence type="ECO:0000256" key="10">
    <source>
        <dbReference type="ARBA" id="ARBA00048567"/>
    </source>
</evidence>
<feature type="binding site" evidence="11">
    <location>
        <begin position="141"/>
        <end position="146"/>
    </location>
    <ligand>
        <name>ATP</name>
        <dbReference type="ChEBI" id="CHEBI:30616"/>
    </ligand>
</feature>
<keyword evidence="6 11" id="KW-0547">Nucleotide-binding</keyword>
<evidence type="ECO:0000256" key="6">
    <source>
        <dbReference type="ARBA" id="ARBA00022741"/>
    </source>
</evidence>
<dbReference type="RefSeq" id="WP_343894037.1">
    <property type="nucleotide sequence ID" value="NZ_BAAAFZ010000008.1"/>
</dbReference>
<name>A0ABP3PQZ0_9PROT</name>
<evidence type="ECO:0000256" key="11">
    <source>
        <dbReference type="HAMAP-Rule" id="MF_00109"/>
    </source>
</evidence>
<comment type="similarity">
    <text evidence="2 11">Belongs to the shikimate kinase family.</text>
</comment>
<dbReference type="NCBIfam" id="NF006015">
    <property type="entry name" value="PRK08154.1"/>
    <property type="match status" value="1"/>
</dbReference>
<feature type="compositionally biased region" description="Basic and acidic residues" evidence="12">
    <location>
        <begin position="1"/>
        <end position="17"/>
    </location>
</feature>
<keyword evidence="5 11" id="KW-0808">Transferase</keyword>
<feature type="binding site" evidence="11">
    <location>
        <position position="187"/>
    </location>
    <ligand>
        <name>substrate</name>
    </ligand>
</feature>
<dbReference type="CDD" id="cd00464">
    <property type="entry name" value="SK"/>
    <property type="match status" value="1"/>
</dbReference>
<dbReference type="EMBL" id="BAAAFZ010000008">
    <property type="protein sequence ID" value="GAA0573162.1"/>
    <property type="molecule type" value="Genomic_DNA"/>
</dbReference>
<sequence>MLDTQRDAPPERAKGDPGDDAFLRAVGDRLRTLRARRGVTRRDLSRLSRVSERYIAQVEAGAGNVSILLLRRIARALGLGVEEIVGERPERTAERLLLEQVVAQLPEGRLAEARGLLKRQLGGHEGIGSRVRRVALIGLRGAGKSTLGRLLAERLGIAFVELDREVEREGRMELSDIFAVHGQEGFRRLEREALQHLVREGSPAVIATGGGIVAEPATFEFLLDTCITVWLRASPEEHMRRVIEQGDTRPMRDNKRAMDDLRAILASREALYAKADFTVDTSGCAPSETLAALLALDGVAAVEESRA</sequence>
<evidence type="ECO:0000256" key="5">
    <source>
        <dbReference type="ARBA" id="ARBA00022679"/>
    </source>
</evidence>
<reference evidence="15" key="1">
    <citation type="journal article" date="2019" name="Int. J. Syst. Evol. Microbiol.">
        <title>The Global Catalogue of Microorganisms (GCM) 10K type strain sequencing project: providing services to taxonomists for standard genome sequencing and annotation.</title>
        <authorList>
            <consortium name="The Broad Institute Genomics Platform"/>
            <consortium name="The Broad Institute Genome Sequencing Center for Infectious Disease"/>
            <person name="Wu L."/>
            <person name="Ma J."/>
        </authorList>
    </citation>
    <scope>NUCLEOTIDE SEQUENCE [LARGE SCALE GENOMIC DNA]</scope>
    <source>
        <strain evidence="15">JCM 9933</strain>
    </source>
</reference>
<dbReference type="Gene3D" id="1.10.260.40">
    <property type="entry name" value="lambda repressor-like DNA-binding domains"/>
    <property type="match status" value="1"/>
</dbReference>
<dbReference type="Proteomes" id="UP001501588">
    <property type="component" value="Unassembled WGS sequence"/>
</dbReference>
<keyword evidence="11" id="KW-0479">Metal-binding</keyword>
<feature type="binding site" evidence="11">
    <location>
        <position position="210"/>
    </location>
    <ligand>
        <name>substrate</name>
    </ligand>
</feature>
<dbReference type="Gene3D" id="3.40.50.300">
    <property type="entry name" value="P-loop containing nucleotide triphosphate hydrolases"/>
    <property type="match status" value="1"/>
</dbReference>
<dbReference type="InterPro" id="IPR027417">
    <property type="entry name" value="P-loop_NTPase"/>
</dbReference>
<evidence type="ECO:0000313" key="15">
    <source>
        <dbReference type="Proteomes" id="UP001501588"/>
    </source>
</evidence>
<feature type="binding site" evidence="11">
    <location>
        <position position="163"/>
    </location>
    <ligand>
        <name>substrate</name>
    </ligand>
</feature>
<keyword evidence="15" id="KW-1185">Reference proteome</keyword>
<evidence type="ECO:0000256" key="8">
    <source>
        <dbReference type="ARBA" id="ARBA00022840"/>
    </source>
</evidence>
<dbReference type="CDD" id="cd00093">
    <property type="entry name" value="HTH_XRE"/>
    <property type="match status" value="1"/>
</dbReference>
<dbReference type="PROSITE" id="PS01128">
    <property type="entry name" value="SHIKIMATE_KINASE"/>
    <property type="match status" value="1"/>
</dbReference>
<keyword evidence="9 11" id="KW-0057">Aromatic amino acid biosynthesis</keyword>
<comment type="cofactor">
    <cofactor evidence="11">
        <name>Mg(2+)</name>
        <dbReference type="ChEBI" id="CHEBI:18420"/>
    </cofactor>
    <text evidence="11">Binds 1 Mg(2+) ion per subunit.</text>
</comment>
<keyword evidence="7 11" id="KW-0418">Kinase</keyword>
<keyword evidence="4 11" id="KW-0028">Amino-acid biosynthesis</keyword>
<evidence type="ECO:0000256" key="12">
    <source>
        <dbReference type="SAM" id="MobiDB-lite"/>
    </source>
</evidence>
<dbReference type="EC" id="2.7.1.71" evidence="3 11"/>
<dbReference type="InterPro" id="IPR023000">
    <property type="entry name" value="Shikimate_kinase_CS"/>
</dbReference>
<dbReference type="SMART" id="SM00530">
    <property type="entry name" value="HTH_XRE"/>
    <property type="match status" value="1"/>
</dbReference>
<dbReference type="PROSITE" id="PS50943">
    <property type="entry name" value="HTH_CROC1"/>
    <property type="match status" value="1"/>
</dbReference>
<comment type="caution">
    <text evidence="11">Lacks conserved residue(s) required for the propagation of feature annotation.</text>
</comment>
<dbReference type="Pfam" id="PF13560">
    <property type="entry name" value="HTH_31"/>
    <property type="match status" value="1"/>
</dbReference>
<comment type="catalytic activity">
    <reaction evidence="10 11">
        <text>shikimate + ATP = 3-phosphoshikimate + ADP + H(+)</text>
        <dbReference type="Rhea" id="RHEA:13121"/>
        <dbReference type="ChEBI" id="CHEBI:15378"/>
        <dbReference type="ChEBI" id="CHEBI:30616"/>
        <dbReference type="ChEBI" id="CHEBI:36208"/>
        <dbReference type="ChEBI" id="CHEBI:145989"/>
        <dbReference type="ChEBI" id="CHEBI:456216"/>
        <dbReference type="EC" id="2.7.1.71"/>
    </reaction>
</comment>
<accession>A0ABP3PQZ0</accession>
<feature type="binding site" evidence="11">
    <location>
        <position position="249"/>
    </location>
    <ligand>
        <name>ATP</name>
        <dbReference type="ChEBI" id="CHEBI:30616"/>
    </ligand>
</feature>
<evidence type="ECO:0000256" key="7">
    <source>
        <dbReference type="ARBA" id="ARBA00022777"/>
    </source>
</evidence>
<dbReference type="InterPro" id="IPR001387">
    <property type="entry name" value="Cro/C1-type_HTH"/>
</dbReference>
<dbReference type="InterPro" id="IPR010982">
    <property type="entry name" value="Lambda_DNA-bd_dom_sf"/>
</dbReference>
<feature type="domain" description="HTH cro/C1-type" evidence="13">
    <location>
        <begin position="30"/>
        <end position="84"/>
    </location>
</feature>
<feature type="region of interest" description="Disordered" evidence="12">
    <location>
        <begin position="1"/>
        <end position="20"/>
    </location>
</feature>
<evidence type="ECO:0000256" key="4">
    <source>
        <dbReference type="ARBA" id="ARBA00022605"/>
    </source>
</evidence>
<dbReference type="SUPFAM" id="SSF47413">
    <property type="entry name" value="lambda repressor-like DNA-binding domains"/>
    <property type="match status" value="1"/>
</dbReference>
<evidence type="ECO:0000259" key="13">
    <source>
        <dbReference type="PROSITE" id="PS50943"/>
    </source>
</evidence>
<dbReference type="PRINTS" id="PR01100">
    <property type="entry name" value="SHIKIMTKNASE"/>
</dbReference>
<keyword evidence="11" id="KW-0963">Cytoplasm</keyword>
<organism evidence="14 15">
    <name type="scientific">Craurococcus roseus</name>
    <dbReference type="NCBI Taxonomy" id="77585"/>
    <lineage>
        <taxon>Bacteria</taxon>
        <taxon>Pseudomonadati</taxon>
        <taxon>Pseudomonadota</taxon>
        <taxon>Alphaproteobacteria</taxon>
        <taxon>Acetobacterales</taxon>
        <taxon>Acetobacteraceae</taxon>
        <taxon>Craurococcus</taxon>
    </lineage>
</organism>
<keyword evidence="8 11" id="KW-0067">ATP-binding</keyword>
<dbReference type="SUPFAM" id="SSF52540">
    <property type="entry name" value="P-loop containing nucleoside triphosphate hydrolases"/>
    <property type="match status" value="1"/>
</dbReference>
<gene>
    <name evidence="11" type="primary">aroK</name>
    <name evidence="14" type="ORF">GCM10009416_09790</name>
</gene>